<dbReference type="InterPro" id="IPR050490">
    <property type="entry name" value="Bact_solute-bd_prot1"/>
</dbReference>
<dbReference type="PANTHER" id="PTHR43649">
    <property type="entry name" value="ARABINOSE-BINDING PROTEIN-RELATED"/>
    <property type="match status" value="1"/>
</dbReference>
<dbReference type="CDD" id="cd13585">
    <property type="entry name" value="PBP2_TMBP_like"/>
    <property type="match status" value="1"/>
</dbReference>
<sequence length="423" mass="46306">MTKRIKKLALGTATAMLMTVGGFAPAMADTVLKFISWQTDDAGTGEWWRSAIAAFEKQHPGVKIEFTKAERSSYADTMTTLFAANQPPQIVHLASFEFQMFADSGWLEPLDPWLKKDGIDMTGWAGQQKCEWNGETVCIMTNYFGFVMAYNKKILEQAGVAVPKSYDEFLAAAKATTKDLNGDGIIDQFGTGHETKGGPGQYLTEMLNYILDAGAYWTDKDGNITIDTPQMVEGLSRWKTVMKSGISPVDMSASDVRKLFADGKMAMRLDGPWLYGTTEKGSAKADIVYAAPPLHPPLGGSSNVLAMPADIPDDQKALVWDFIKLTMSPEFQRSYATLGGNTPPSPKADVSGVEKTIPHFPVLIETMKAASEAGIDRIPTGLELFYNEFSKMVMEESQRMIIQDLDPAEVAKTMQAKAEAIKG</sequence>
<feature type="chain" id="PRO_5008053374" evidence="4">
    <location>
        <begin position="29"/>
        <end position="423"/>
    </location>
</feature>
<evidence type="ECO:0000256" key="3">
    <source>
        <dbReference type="ARBA" id="ARBA00022764"/>
    </source>
</evidence>
<evidence type="ECO:0000313" key="5">
    <source>
        <dbReference type="EMBL" id="OAE47975.1"/>
    </source>
</evidence>
<keyword evidence="4" id="KW-0732">Signal</keyword>
<evidence type="ECO:0000256" key="4">
    <source>
        <dbReference type="SAM" id="SignalP"/>
    </source>
</evidence>
<dbReference type="SUPFAM" id="SSF53850">
    <property type="entry name" value="Periplasmic binding protein-like II"/>
    <property type="match status" value="1"/>
</dbReference>
<protein>
    <submittedName>
        <fullName evidence="5">ABC transporter substrate-binding protein</fullName>
    </submittedName>
</protein>
<dbReference type="InterPro" id="IPR006059">
    <property type="entry name" value="SBP"/>
</dbReference>
<dbReference type="Pfam" id="PF01547">
    <property type="entry name" value="SBP_bac_1"/>
    <property type="match status" value="1"/>
</dbReference>
<feature type="signal peptide" evidence="4">
    <location>
        <begin position="1"/>
        <end position="28"/>
    </location>
</feature>
<dbReference type="PANTHER" id="PTHR43649:SF12">
    <property type="entry name" value="DIACETYLCHITOBIOSE BINDING PROTEIN DASA"/>
    <property type="match status" value="1"/>
</dbReference>
<organism evidence="5 6">
    <name type="scientific">Agrobacterium tumefaciens</name>
    <dbReference type="NCBI Taxonomy" id="358"/>
    <lineage>
        <taxon>Bacteria</taxon>
        <taxon>Pseudomonadati</taxon>
        <taxon>Pseudomonadota</taxon>
        <taxon>Alphaproteobacteria</taxon>
        <taxon>Hyphomicrobiales</taxon>
        <taxon>Rhizobiaceae</taxon>
        <taxon>Rhizobium/Agrobacterium group</taxon>
        <taxon>Agrobacterium</taxon>
        <taxon>Agrobacterium tumefaciens complex</taxon>
    </lineage>
</organism>
<accession>A0A176XF09</accession>
<dbReference type="Proteomes" id="UP000077098">
    <property type="component" value="Unassembled WGS sequence"/>
</dbReference>
<evidence type="ECO:0000256" key="2">
    <source>
        <dbReference type="ARBA" id="ARBA00008520"/>
    </source>
</evidence>
<comment type="similarity">
    <text evidence="2">Belongs to the bacterial solute-binding protein 1 family.</text>
</comment>
<dbReference type="GO" id="GO:0042597">
    <property type="term" value="C:periplasmic space"/>
    <property type="evidence" value="ECO:0007669"/>
    <property type="project" value="UniProtKB-SubCell"/>
</dbReference>
<keyword evidence="3" id="KW-0574">Periplasm</keyword>
<gene>
    <name evidence="5" type="ORF">A7J57_15370</name>
</gene>
<evidence type="ECO:0000313" key="6">
    <source>
        <dbReference type="Proteomes" id="UP000077098"/>
    </source>
</evidence>
<evidence type="ECO:0000256" key="1">
    <source>
        <dbReference type="ARBA" id="ARBA00004418"/>
    </source>
</evidence>
<proteinExistence type="inferred from homology"/>
<dbReference type="AlphaFoldDB" id="A0A176XF09"/>
<dbReference type="RefSeq" id="WP_063948139.1">
    <property type="nucleotide sequence ID" value="NZ_JBJDNA010000007.1"/>
</dbReference>
<reference evidence="5 6" key="1">
    <citation type="submission" date="2016-05" db="EMBL/GenBank/DDBJ databases">
        <authorList>
            <person name="Lavstsen T."/>
            <person name="Jespersen J.S."/>
        </authorList>
    </citation>
    <scope>NUCLEOTIDE SEQUENCE [LARGE SCALE GENOMIC DNA]</scope>
    <source>
        <strain evidence="5 6">KCJ1736</strain>
    </source>
</reference>
<dbReference type="Gene3D" id="3.40.190.10">
    <property type="entry name" value="Periplasmic binding protein-like II"/>
    <property type="match status" value="1"/>
</dbReference>
<dbReference type="EMBL" id="LXPS01000008">
    <property type="protein sequence ID" value="OAE47975.1"/>
    <property type="molecule type" value="Genomic_DNA"/>
</dbReference>
<name>A0A176XF09_AGRTU</name>
<comment type="subcellular location">
    <subcellularLocation>
        <location evidence="1">Periplasm</location>
    </subcellularLocation>
</comment>
<comment type="caution">
    <text evidence="5">The sequence shown here is derived from an EMBL/GenBank/DDBJ whole genome shotgun (WGS) entry which is preliminary data.</text>
</comment>